<keyword evidence="3" id="KW-1185">Reference proteome</keyword>
<name>A0A3N1D297_9ACTN</name>
<dbReference type="Proteomes" id="UP000272400">
    <property type="component" value="Unassembled WGS sequence"/>
</dbReference>
<protein>
    <recommendedName>
        <fullName evidence="4">Lipoprotein</fullName>
    </recommendedName>
</protein>
<evidence type="ECO:0000313" key="2">
    <source>
        <dbReference type="EMBL" id="ROO87649.1"/>
    </source>
</evidence>
<dbReference type="RefSeq" id="WP_123666910.1">
    <property type="nucleotide sequence ID" value="NZ_RJKE01000001.1"/>
</dbReference>
<evidence type="ECO:0008006" key="4">
    <source>
        <dbReference type="Google" id="ProtNLM"/>
    </source>
</evidence>
<evidence type="ECO:0000256" key="1">
    <source>
        <dbReference type="SAM" id="SignalP"/>
    </source>
</evidence>
<feature type="chain" id="PRO_5038537157" description="Lipoprotein" evidence="1">
    <location>
        <begin position="20"/>
        <end position="150"/>
    </location>
</feature>
<dbReference type="EMBL" id="RJKE01000001">
    <property type="protein sequence ID" value="ROO87649.1"/>
    <property type="molecule type" value="Genomic_DNA"/>
</dbReference>
<keyword evidence="1" id="KW-0732">Signal</keyword>
<proteinExistence type="predicted"/>
<dbReference type="AlphaFoldDB" id="A0A3N1D297"/>
<organism evidence="2 3">
    <name type="scientific">Actinocorallia herbida</name>
    <dbReference type="NCBI Taxonomy" id="58109"/>
    <lineage>
        <taxon>Bacteria</taxon>
        <taxon>Bacillati</taxon>
        <taxon>Actinomycetota</taxon>
        <taxon>Actinomycetes</taxon>
        <taxon>Streptosporangiales</taxon>
        <taxon>Thermomonosporaceae</taxon>
        <taxon>Actinocorallia</taxon>
    </lineage>
</organism>
<evidence type="ECO:0000313" key="3">
    <source>
        <dbReference type="Proteomes" id="UP000272400"/>
    </source>
</evidence>
<sequence length="150" mass="15668">MRLSSALLVLPLLAGCSVASEQATAPAAPSAAPSQGLDEGVAATRPAGALSADEVVQGLQAAGYRLRDARDDTAQNCPDLGCLQLITTEDLSVYEFPTAPAARNFHGKWGEPSALYGRYVLSWVAVRSNARPDAGEQRGFVAVVRDIVEG</sequence>
<gene>
    <name evidence="2" type="ORF">EDD29_5273</name>
</gene>
<feature type="signal peptide" evidence="1">
    <location>
        <begin position="1"/>
        <end position="19"/>
    </location>
</feature>
<accession>A0A3N1D297</accession>
<comment type="caution">
    <text evidence="2">The sequence shown here is derived from an EMBL/GenBank/DDBJ whole genome shotgun (WGS) entry which is preliminary data.</text>
</comment>
<reference evidence="2 3" key="1">
    <citation type="submission" date="2018-11" db="EMBL/GenBank/DDBJ databases">
        <title>Sequencing the genomes of 1000 actinobacteria strains.</title>
        <authorList>
            <person name="Klenk H.-P."/>
        </authorList>
    </citation>
    <scope>NUCLEOTIDE SEQUENCE [LARGE SCALE GENOMIC DNA]</scope>
    <source>
        <strain evidence="2 3">DSM 44254</strain>
    </source>
</reference>
<dbReference type="PROSITE" id="PS51257">
    <property type="entry name" value="PROKAR_LIPOPROTEIN"/>
    <property type="match status" value="1"/>
</dbReference>